<reference evidence="10 11" key="1">
    <citation type="submission" date="2015-07" db="EMBL/GenBank/DDBJ databases">
        <title>Emmonsia species relationships and genome sequence.</title>
        <authorList>
            <consortium name="The Broad Institute Genomics Platform"/>
            <person name="Cuomo C.A."/>
            <person name="Munoz J.F."/>
            <person name="Imamovic A."/>
            <person name="Priest M.E."/>
            <person name="Young S."/>
            <person name="Clay O.K."/>
            <person name="McEwen J.G."/>
        </authorList>
    </citation>
    <scope>NUCLEOTIDE SEQUENCE [LARGE SCALE GENOMIC DNA]</scope>
    <source>
        <strain evidence="10 11">UAMH 9510</strain>
    </source>
</reference>
<dbReference type="PANTHER" id="PTHR31077">
    <property type="entry name" value="U4/U6.U5 SMALL NUCLEAR RIBONUCLEOPROTEIN 27 KDA PROTEIN"/>
    <property type="match status" value="1"/>
</dbReference>
<evidence type="ECO:0000259" key="9">
    <source>
        <dbReference type="Pfam" id="PF08648"/>
    </source>
</evidence>
<keyword evidence="7" id="KW-0539">Nucleus</keyword>
<sequence>MAEPPAKRARRTDSSAMWEMNDTNVLPSDRGSRDIDGGVSKRDPSDKDDLKRGNALSDERRQRSRSRERDGRRQDRSISKDRRDRSWSGERRHRDRIRDRDGRRERDRSGSRDRYNRRGDYGKSVRYRERDRDRSWSRSRSPTRSPARNGTTRPRRSRSPPRPRGPKSDRRGPPPPRDQARESGKVGVNGTSDSRRQGKGKPQTQLWLDSMDVDIDGADTEDLDQLIRKTMGFSSFRTTQNTKVPGNNIYGVRKEKKTEYRQYMNRQGGFNRPLSPTR</sequence>
<dbReference type="VEuPathDB" id="FungiDB:AJ78_01959"/>
<keyword evidence="11" id="KW-1185">Reference proteome</keyword>
<feature type="compositionally biased region" description="Low complexity" evidence="8">
    <location>
        <begin position="138"/>
        <end position="148"/>
    </location>
</feature>
<name>A0A1J9PQ19_9EURO</name>
<keyword evidence="5" id="KW-0507">mRNA processing</keyword>
<evidence type="ECO:0000256" key="1">
    <source>
        <dbReference type="ARBA" id="ARBA00003632"/>
    </source>
</evidence>
<evidence type="ECO:0000313" key="11">
    <source>
        <dbReference type="Proteomes" id="UP000182235"/>
    </source>
</evidence>
<comment type="function">
    <text evidence="1">May play a role in mRNA splicing.</text>
</comment>
<gene>
    <name evidence="10" type="ORF">AJ78_01959</name>
</gene>
<feature type="compositionally biased region" description="Basic residues" evidence="8">
    <location>
        <begin position="153"/>
        <end position="165"/>
    </location>
</feature>
<evidence type="ECO:0000256" key="3">
    <source>
        <dbReference type="ARBA" id="ARBA00008218"/>
    </source>
</evidence>
<dbReference type="Pfam" id="PF08648">
    <property type="entry name" value="SNRNP27"/>
    <property type="match status" value="1"/>
</dbReference>
<dbReference type="GO" id="GO:0008380">
    <property type="term" value="P:RNA splicing"/>
    <property type="evidence" value="ECO:0007669"/>
    <property type="project" value="UniProtKB-KW"/>
</dbReference>
<dbReference type="InterPro" id="IPR013957">
    <property type="entry name" value="SNRNP27"/>
</dbReference>
<evidence type="ECO:0000256" key="4">
    <source>
        <dbReference type="ARBA" id="ARBA00011825"/>
    </source>
</evidence>
<evidence type="ECO:0000256" key="5">
    <source>
        <dbReference type="ARBA" id="ARBA00022664"/>
    </source>
</evidence>
<dbReference type="STRING" id="1447872.A0A1J9PQ19"/>
<dbReference type="PANTHER" id="PTHR31077:SF1">
    <property type="entry name" value="U4_U6.U5 SMALL NUCLEAR RIBONUCLEOPROTEIN 27 KDA PROTEIN"/>
    <property type="match status" value="1"/>
</dbReference>
<dbReference type="OrthoDB" id="21368at2759"/>
<feature type="compositionally biased region" description="Basic and acidic residues" evidence="8">
    <location>
        <begin position="166"/>
        <end position="184"/>
    </location>
</feature>
<dbReference type="GO" id="GO:0006397">
    <property type="term" value="P:mRNA processing"/>
    <property type="evidence" value="ECO:0007669"/>
    <property type="project" value="UniProtKB-KW"/>
</dbReference>
<feature type="compositionally biased region" description="Basic and acidic residues" evidence="8">
    <location>
        <begin position="30"/>
        <end position="136"/>
    </location>
</feature>
<comment type="similarity">
    <text evidence="3">Belongs to the SNUT3 family.</text>
</comment>
<organism evidence="10 11">
    <name type="scientific">Emergomyces pasteurianus Ep9510</name>
    <dbReference type="NCBI Taxonomy" id="1447872"/>
    <lineage>
        <taxon>Eukaryota</taxon>
        <taxon>Fungi</taxon>
        <taxon>Dikarya</taxon>
        <taxon>Ascomycota</taxon>
        <taxon>Pezizomycotina</taxon>
        <taxon>Eurotiomycetes</taxon>
        <taxon>Eurotiomycetidae</taxon>
        <taxon>Onygenales</taxon>
        <taxon>Ajellomycetaceae</taxon>
        <taxon>Emergomyces</taxon>
    </lineage>
</organism>
<comment type="subcellular location">
    <subcellularLocation>
        <location evidence="2">Nucleus</location>
    </subcellularLocation>
</comment>
<evidence type="ECO:0000256" key="2">
    <source>
        <dbReference type="ARBA" id="ARBA00004123"/>
    </source>
</evidence>
<feature type="domain" description="U4/U6.U5 small nuclear ribonucleoprotein 27kDa protein" evidence="9">
    <location>
        <begin position="224"/>
        <end position="277"/>
    </location>
</feature>
<comment type="caution">
    <text evidence="10">The sequence shown here is derived from an EMBL/GenBank/DDBJ whole genome shotgun (WGS) entry which is preliminary data.</text>
</comment>
<accession>A0A1J9PQ19</accession>
<evidence type="ECO:0000256" key="6">
    <source>
        <dbReference type="ARBA" id="ARBA00023187"/>
    </source>
</evidence>
<dbReference type="EMBL" id="LGRN01000049">
    <property type="protein sequence ID" value="OJD18002.1"/>
    <property type="molecule type" value="Genomic_DNA"/>
</dbReference>
<comment type="subunit">
    <text evidence="4">Part of a tri-snRNP complex.</text>
</comment>
<keyword evidence="6" id="KW-0508">mRNA splicing</keyword>
<dbReference type="AlphaFoldDB" id="A0A1J9PQ19"/>
<evidence type="ECO:0000313" key="10">
    <source>
        <dbReference type="EMBL" id="OJD18002.1"/>
    </source>
</evidence>
<evidence type="ECO:0000256" key="8">
    <source>
        <dbReference type="SAM" id="MobiDB-lite"/>
    </source>
</evidence>
<protein>
    <recommendedName>
        <fullName evidence="9">U4/U6.U5 small nuclear ribonucleoprotein 27kDa protein domain-containing protein</fullName>
    </recommendedName>
</protein>
<feature type="region of interest" description="Disordered" evidence="8">
    <location>
        <begin position="1"/>
        <end position="205"/>
    </location>
</feature>
<dbReference type="Proteomes" id="UP000182235">
    <property type="component" value="Unassembled WGS sequence"/>
</dbReference>
<dbReference type="GO" id="GO:0071011">
    <property type="term" value="C:precatalytic spliceosome"/>
    <property type="evidence" value="ECO:0007669"/>
    <property type="project" value="TreeGrafter"/>
</dbReference>
<evidence type="ECO:0000256" key="7">
    <source>
        <dbReference type="ARBA" id="ARBA00023242"/>
    </source>
</evidence>
<proteinExistence type="inferred from homology"/>